<keyword evidence="3" id="KW-1185">Reference proteome</keyword>
<feature type="compositionally biased region" description="Low complexity" evidence="1">
    <location>
        <begin position="286"/>
        <end position="306"/>
    </location>
</feature>
<proteinExistence type="predicted"/>
<organism evidence="2 3">
    <name type="scientific">Porphyra umbilicalis</name>
    <name type="common">Purple laver</name>
    <name type="synonym">Red alga</name>
    <dbReference type="NCBI Taxonomy" id="2786"/>
    <lineage>
        <taxon>Eukaryota</taxon>
        <taxon>Rhodophyta</taxon>
        <taxon>Bangiophyceae</taxon>
        <taxon>Bangiales</taxon>
        <taxon>Bangiaceae</taxon>
        <taxon>Porphyra</taxon>
    </lineage>
</organism>
<accession>A0A1X6P979</accession>
<evidence type="ECO:0000313" key="3">
    <source>
        <dbReference type="Proteomes" id="UP000218209"/>
    </source>
</evidence>
<gene>
    <name evidence="2" type="ORF">BU14_0153s0038</name>
</gene>
<reference evidence="2 3" key="1">
    <citation type="submission" date="2017-03" db="EMBL/GenBank/DDBJ databases">
        <title>WGS assembly of Porphyra umbilicalis.</title>
        <authorList>
            <person name="Brawley S.H."/>
            <person name="Blouin N.A."/>
            <person name="Ficko-Blean E."/>
            <person name="Wheeler G.L."/>
            <person name="Lohr M."/>
            <person name="Goodson H.V."/>
            <person name="Jenkins J.W."/>
            <person name="Blaby-Haas C.E."/>
            <person name="Helliwell K.E."/>
            <person name="Chan C."/>
            <person name="Marriage T."/>
            <person name="Bhattacharya D."/>
            <person name="Klein A.S."/>
            <person name="Badis Y."/>
            <person name="Brodie J."/>
            <person name="Cao Y."/>
            <person name="Collen J."/>
            <person name="Dittami S.M."/>
            <person name="Gachon C.M."/>
            <person name="Green B.R."/>
            <person name="Karpowicz S."/>
            <person name="Kim J.W."/>
            <person name="Kudahl U."/>
            <person name="Lin S."/>
            <person name="Michel G."/>
            <person name="Mittag M."/>
            <person name="Olson B.J."/>
            <person name="Pangilinan J."/>
            <person name="Peng Y."/>
            <person name="Qiu H."/>
            <person name="Shu S."/>
            <person name="Singer J.T."/>
            <person name="Smith A.G."/>
            <person name="Sprecher B.N."/>
            <person name="Wagner V."/>
            <person name="Wang W."/>
            <person name="Wang Z.-Y."/>
            <person name="Yan J."/>
            <person name="Yarish C."/>
            <person name="Zoeuner-Riek S."/>
            <person name="Zhuang Y."/>
            <person name="Zou Y."/>
            <person name="Lindquist E.A."/>
            <person name="Grimwood J."/>
            <person name="Barry K."/>
            <person name="Rokhsar D.S."/>
            <person name="Schmutz J."/>
            <person name="Stiller J.W."/>
            <person name="Grossman A.R."/>
            <person name="Prochnik S.E."/>
        </authorList>
    </citation>
    <scope>NUCLEOTIDE SEQUENCE [LARGE SCALE GENOMIC DNA]</scope>
    <source>
        <strain evidence="2">4086291</strain>
    </source>
</reference>
<name>A0A1X6P979_PORUM</name>
<sequence length="306" mass="28957">MAPVLRAPARSGSAVAAVAAVVAVAAPLAPPQAMPLPGVPLPSDAAAGISTADPASSVAVAAAAAAVPCRLGRAPAHPPGRTPHRAGGIIGVSPPPPPPPPLAAASASRLAGRLPAYVGAFVRAAAGAGAGWLVATASAAMVAAARGNDAAIPGLATVSSGQAPAGPPLTAPPSTGCTRRRSRRWRGAWGARGRPAGRRRVQGPADPAAGGAGEGVSPAAAMVLVPLVGGGGGVDPAPPPPPTNGTTWVPASAARAAATSPGAGSSTTAARKTAAAHRRTGPPTGAARPAVRKAAAASAVPQTTGR</sequence>
<evidence type="ECO:0000256" key="1">
    <source>
        <dbReference type="SAM" id="MobiDB-lite"/>
    </source>
</evidence>
<dbReference type="AlphaFoldDB" id="A0A1X6P979"/>
<dbReference type="EMBL" id="KV918842">
    <property type="protein sequence ID" value="OSX77296.1"/>
    <property type="molecule type" value="Genomic_DNA"/>
</dbReference>
<evidence type="ECO:0000313" key="2">
    <source>
        <dbReference type="EMBL" id="OSX77296.1"/>
    </source>
</evidence>
<protein>
    <submittedName>
        <fullName evidence="2">Uncharacterized protein</fullName>
    </submittedName>
</protein>
<feature type="region of interest" description="Disordered" evidence="1">
    <location>
        <begin position="159"/>
        <end position="214"/>
    </location>
</feature>
<dbReference type="Proteomes" id="UP000218209">
    <property type="component" value="Unassembled WGS sequence"/>
</dbReference>
<feature type="region of interest" description="Disordered" evidence="1">
    <location>
        <begin position="74"/>
        <end position="102"/>
    </location>
</feature>
<feature type="compositionally biased region" description="Pro residues" evidence="1">
    <location>
        <begin position="93"/>
        <end position="102"/>
    </location>
</feature>
<feature type="region of interest" description="Disordered" evidence="1">
    <location>
        <begin position="232"/>
        <end position="306"/>
    </location>
</feature>
<feature type="compositionally biased region" description="Low complexity" evidence="1">
    <location>
        <begin position="250"/>
        <end position="273"/>
    </location>
</feature>